<dbReference type="Proteomes" id="UP000636479">
    <property type="component" value="Unassembled WGS sequence"/>
</dbReference>
<dbReference type="AlphaFoldDB" id="A0A8H6W7Z9"/>
<feature type="region of interest" description="Disordered" evidence="1">
    <location>
        <begin position="366"/>
        <end position="413"/>
    </location>
</feature>
<evidence type="ECO:0000313" key="3">
    <source>
        <dbReference type="Proteomes" id="UP000636479"/>
    </source>
</evidence>
<dbReference type="GeneID" id="59343589"/>
<comment type="caution">
    <text evidence="2">The sequence shown here is derived from an EMBL/GenBank/DDBJ whole genome shotgun (WGS) entry which is preliminary data.</text>
</comment>
<organism evidence="2 3">
    <name type="scientific">Mycena indigotica</name>
    <dbReference type="NCBI Taxonomy" id="2126181"/>
    <lineage>
        <taxon>Eukaryota</taxon>
        <taxon>Fungi</taxon>
        <taxon>Dikarya</taxon>
        <taxon>Basidiomycota</taxon>
        <taxon>Agaricomycotina</taxon>
        <taxon>Agaricomycetes</taxon>
        <taxon>Agaricomycetidae</taxon>
        <taxon>Agaricales</taxon>
        <taxon>Marasmiineae</taxon>
        <taxon>Mycenaceae</taxon>
        <taxon>Mycena</taxon>
    </lineage>
</organism>
<sequence>MNDDLFADTDVHEFYVRKITDTFLATITNKAHVLARRRITPILWYQWCRSLGLFDHRANEENIVRRGRQALAQIARDTLAKVHINTFTDDEVTILVDAFISAEVTAKLFATIGRGSSVPQFISQSGLWPPRSAAPTTLSAYLPAFASLAFDPLTEAWKREQALNELSRILLALLPTAIPLLVPDKELVQREVNFTFGQLEEEHRKEAQQEAEEEAFQADLHLCIRTIKWEGRSNVHWFNFDDGGGITMVEPVTTVPVVEESEFCSDDSSGSQTEEHGVNNDDVRVGVTAAAFDTFPPIPPSIPPPVIGTIDLSNLNDGESDGRDMNMVQRPQDGQLAIAMPEDDDLSLDSDDSVFTNEEMPLIQSHPSIATVLNPPTTSTSKGNAFVTPSSNKENKAPVRSWQPLHGSGGTSF</sequence>
<proteinExistence type="predicted"/>
<gene>
    <name evidence="2" type="ORF">MIND_00425800</name>
</gene>
<keyword evidence="3" id="KW-1185">Reference proteome</keyword>
<dbReference type="EMBL" id="JACAZF010000004">
    <property type="protein sequence ID" value="KAF7306346.1"/>
    <property type="molecule type" value="Genomic_DNA"/>
</dbReference>
<reference evidence="2" key="1">
    <citation type="submission" date="2020-05" db="EMBL/GenBank/DDBJ databases">
        <title>Mycena genomes resolve the evolution of fungal bioluminescence.</title>
        <authorList>
            <person name="Tsai I.J."/>
        </authorList>
    </citation>
    <scope>NUCLEOTIDE SEQUENCE</scope>
    <source>
        <strain evidence="2">171206Taipei</strain>
    </source>
</reference>
<feature type="compositionally biased region" description="Polar residues" evidence="1">
    <location>
        <begin position="374"/>
        <end position="392"/>
    </location>
</feature>
<name>A0A8H6W7Z9_9AGAR</name>
<evidence type="ECO:0000313" key="2">
    <source>
        <dbReference type="EMBL" id="KAF7306346.1"/>
    </source>
</evidence>
<evidence type="ECO:0000256" key="1">
    <source>
        <dbReference type="SAM" id="MobiDB-lite"/>
    </source>
</evidence>
<accession>A0A8H6W7Z9</accession>
<dbReference type="RefSeq" id="XP_037221365.1">
    <property type="nucleotide sequence ID" value="XM_037361073.1"/>
</dbReference>
<protein>
    <submittedName>
        <fullName evidence="2">Uncharacterized protein</fullName>
    </submittedName>
</protein>